<reference evidence="3 4" key="1">
    <citation type="submission" date="2019-07" db="EMBL/GenBank/DDBJ databases">
        <title>Complete Genome Sequence and Methylome Analysis of Nocardia otitidis-caviarum NEB252.</title>
        <authorList>
            <person name="Fomenkov A."/>
            <person name="Anton B.P."/>
            <person name="Vincze T."/>
            <person name="Roberts R.J."/>
        </authorList>
    </citation>
    <scope>NUCLEOTIDE SEQUENCE [LARGE SCALE GENOMIC DNA]</scope>
    <source>
        <strain evidence="3 4">NEB252</strain>
    </source>
</reference>
<dbReference type="AlphaFoldDB" id="A0A516NPF1"/>
<organism evidence="3 4">
    <name type="scientific">Nocardia otitidiscaviarum</name>
    <dbReference type="NCBI Taxonomy" id="1823"/>
    <lineage>
        <taxon>Bacteria</taxon>
        <taxon>Bacillati</taxon>
        <taxon>Actinomycetota</taxon>
        <taxon>Actinomycetes</taxon>
        <taxon>Mycobacteriales</taxon>
        <taxon>Nocardiaceae</taxon>
        <taxon>Nocardia</taxon>
    </lineage>
</organism>
<proteinExistence type="predicted"/>
<evidence type="ECO:0000256" key="1">
    <source>
        <dbReference type="ARBA" id="ARBA00022801"/>
    </source>
</evidence>
<accession>A0A516NPF1</accession>
<dbReference type="PANTHER" id="PTHR43540">
    <property type="entry name" value="PEROXYUREIDOACRYLATE/UREIDOACRYLATE AMIDOHYDROLASE-RELATED"/>
    <property type="match status" value="1"/>
</dbReference>
<evidence type="ECO:0000313" key="3">
    <source>
        <dbReference type="EMBL" id="QDP80755.1"/>
    </source>
</evidence>
<dbReference type="GeneID" id="80334765"/>
<evidence type="ECO:0000313" key="4">
    <source>
        <dbReference type="Proteomes" id="UP000317039"/>
    </source>
</evidence>
<dbReference type="Gene3D" id="3.40.50.850">
    <property type="entry name" value="Isochorismatase-like"/>
    <property type="match status" value="1"/>
</dbReference>
<dbReference type="InterPro" id="IPR036380">
    <property type="entry name" value="Isochorismatase-like_sf"/>
</dbReference>
<dbReference type="SUPFAM" id="SSF52499">
    <property type="entry name" value="Isochorismatase-like hydrolases"/>
    <property type="match status" value="1"/>
</dbReference>
<dbReference type="GO" id="GO:0016787">
    <property type="term" value="F:hydrolase activity"/>
    <property type="evidence" value="ECO:0007669"/>
    <property type="project" value="UniProtKB-KW"/>
</dbReference>
<dbReference type="EMBL" id="CP041695">
    <property type="protein sequence ID" value="QDP80755.1"/>
    <property type="molecule type" value="Genomic_DNA"/>
</dbReference>
<sequence length="119" mass="13248">MADRAVLMISFFTYTELDPVLRNFGAQRLLVAGLQTNVCVEATVRAALERNYEVAVAENAVSTDRPALHRGALDSMRVLYAPFPEIASSIRTRLHLLYWVANSATVEQLDSRRSPPGTR</sequence>
<evidence type="ECO:0000259" key="2">
    <source>
        <dbReference type="Pfam" id="PF00857"/>
    </source>
</evidence>
<dbReference type="RefSeq" id="WP_143981974.1">
    <property type="nucleotide sequence ID" value="NZ_CP041695.1"/>
</dbReference>
<dbReference type="InterPro" id="IPR000868">
    <property type="entry name" value="Isochorismatase-like_dom"/>
</dbReference>
<name>A0A516NPF1_9NOCA</name>
<dbReference type="Pfam" id="PF00857">
    <property type="entry name" value="Isochorismatase"/>
    <property type="match status" value="1"/>
</dbReference>
<feature type="domain" description="Isochorismatase-like" evidence="2">
    <location>
        <begin position="9"/>
        <end position="79"/>
    </location>
</feature>
<dbReference type="KEGG" id="nod:FOH10_20615"/>
<dbReference type="InterPro" id="IPR050272">
    <property type="entry name" value="Isochorismatase-like_hydrls"/>
</dbReference>
<dbReference type="Proteomes" id="UP000317039">
    <property type="component" value="Chromosome"/>
</dbReference>
<dbReference type="PANTHER" id="PTHR43540:SF1">
    <property type="entry name" value="ISOCHORISMATASE HYDROLASE"/>
    <property type="match status" value="1"/>
</dbReference>
<gene>
    <name evidence="3" type="ORF">FOH10_20615</name>
</gene>
<keyword evidence="1 3" id="KW-0378">Hydrolase</keyword>
<protein>
    <submittedName>
        <fullName evidence="3">Cysteine hydrolase</fullName>
    </submittedName>
</protein>